<dbReference type="CDD" id="cd16840">
    <property type="entry name" value="toxin_MLD"/>
    <property type="match status" value="1"/>
</dbReference>
<organism evidence="24">
    <name type="scientific">Escherichia coli</name>
    <dbReference type="NCBI Taxonomy" id="562"/>
    <lineage>
        <taxon>Bacteria</taxon>
        <taxon>Pseudomonadati</taxon>
        <taxon>Pseudomonadota</taxon>
        <taxon>Gammaproteobacteria</taxon>
        <taxon>Enterobacterales</taxon>
        <taxon>Enterobacteriaceae</taxon>
        <taxon>Escherichia</taxon>
    </lineage>
</organism>
<evidence type="ECO:0000256" key="13">
    <source>
        <dbReference type="ARBA" id="ARBA00022813"/>
    </source>
</evidence>
<dbReference type="InterPro" id="IPR049824">
    <property type="entry name" value="RtxA-like_C80"/>
</dbReference>
<evidence type="ECO:0000256" key="1">
    <source>
        <dbReference type="ARBA" id="ARBA00001946"/>
    </source>
</evidence>
<keyword evidence="15" id="KW-1043">Host membrane</keyword>
<dbReference type="Gene3D" id="2.160.20.160">
    <property type="match status" value="1"/>
</dbReference>
<dbReference type="PROSITE" id="PS51771">
    <property type="entry name" value="CGT_MARTX_CPD"/>
    <property type="match status" value="1"/>
</dbReference>
<keyword evidence="10" id="KW-0677">Repeat</keyword>
<keyword evidence="14" id="KW-0460">Magnesium</keyword>
<evidence type="ECO:0000256" key="9">
    <source>
        <dbReference type="ARBA" id="ARBA00022723"/>
    </source>
</evidence>
<evidence type="ECO:0000256" key="7">
    <source>
        <dbReference type="ARBA" id="ARBA00022670"/>
    </source>
</evidence>
<dbReference type="CDD" id="cd21073">
    <property type="entry name" value="toxin_BteA-MLD_like"/>
    <property type="match status" value="1"/>
</dbReference>
<evidence type="ECO:0000256" key="2">
    <source>
        <dbReference type="ARBA" id="ARBA00004165"/>
    </source>
</evidence>
<dbReference type="SUPFAM" id="SSF158842">
    <property type="entry name" value="PMT central region-like"/>
    <property type="match status" value="1"/>
</dbReference>
<feature type="compositionally biased region" description="Low complexity" evidence="22">
    <location>
        <begin position="1778"/>
        <end position="1809"/>
    </location>
</feature>
<dbReference type="CDD" id="cd14729">
    <property type="entry name" value="RtxA-like"/>
    <property type="match status" value="1"/>
</dbReference>
<dbReference type="PANTHER" id="PTHR12277:SF81">
    <property type="entry name" value="PROTEIN ABHD13"/>
    <property type="match status" value="1"/>
</dbReference>
<evidence type="ECO:0000256" key="3">
    <source>
        <dbReference type="ARBA" id="ARBA00004613"/>
    </source>
</evidence>
<evidence type="ECO:0000256" key="20">
    <source>
        <dbReference type="ARBA" id="ARBA00023586"/>
    </source>
</evidence>
<dbReference type="InterPro" id="IPR006473">
    <property type="entry name" value="Peptidase_C58_Yopt"/>
</dbReference>
<feature type="region of interest" description="Disordered" evidence="22">
    <location>
        <begin position="1891"/>
        <end position="1924"/>
    </location>
</feature>
<dbReference type="GO" id="GO:0046872">
    <property type="term" value="F:metal ion binding"/>
    <property type="evidence" value="ECO:0007669"/>
    <property type="project" value="UniProtKB-KW"/>
</dbReference>
<dbReference type="GO" id="GO:0005576">
    <property type="term" value="C:extracellular region"/>
    <property type="evidence" value="ECO:0007669"/>
    <property type="project" value="UniProtKB-SubCell"/>
</dbReference>
<feature type="region of interest" description="Disordered" evidence="22">
    <location>
        <begin position="2550"/>
        <end position="2570"/>
    </location>
</feature>
<evidence type="ECO:0000256" key="21">
    <source>
        <dbReference type="SAM" id="Coils"/>
    </source>
</evidence>
<sequence>MGKSVWRSIEYFFTGNYTADDGNNDINAFGFGGVIRAYGGDDTIKVGSIGATVYTGTGNDSVYGGAAYLKVVDDSGNLTVKGAAGYADISKSESGNIHFAGASGGTNIDHRGREGDIRYQGAALANFLTRKGISGNVSFEGAGGYNKLWHQTDRGDLTFSGAGAANKIDRTWHSQYQGSHGNISFHGAGAANIISSQLESGNISLNGAGAYNKVFRKGREGDVAFNGAGGWNEISRLRHEDDAYLQTRGDIRFNGAGGYNRLLSDVAEGNIHFKGAGGYNHLSRKGSGSDSSPFAGASADEIVLTTATMGGSWIQKSQAVTAIKSTLQPNTYLFAFFDGMYTKINRVELSNEGEQGPLRYLSTSWYKEGDHLASLASRQINEQQGFTSTRTDGAYRLTDLVFERRQRITLQAVEADLTENSWINYGGGVTVAAADVTLSTANMSGHAIYEDGTKVAVSAVKSRVQANTYVFAKQLGPYTKIVVVELANDRETGALKYLARAWYKEGNHIASLADQVISEQTGFSAMGTGGYSLSEVHYQLDTVTAVSDRLPATREFDSQPLLPRQQGGGKSKGDIFFDGAGGGNVIESDVTEGNIHFNGAGAANVLIKRGQRGDLVFRGAGLANVLVHQGAQGKMDVYAVGAANVLVRSGDGEYLARLLAYGNISVQQGRGDSQVVMLGGYNTHTQIGDGNGLWLAGDGANVLTQAGEGQLDAMLVGGANVLTKLGAGQLTAGLLGGANVLTHISQGDEAADTRAVLLGGANVLTKKGNGKVQAILGGGVNVLTQIGRGDTQALLLGAANVLTRVGDGDLSAVMLGAGNVLTHVGDGATLGVMGAVGNLFTKVGDGTAIAAMIGAGNLFTQIGQGDAWALMGGVANVFTKVGDGNALALMVAKANVFTHVGDGLTVALMLAQGNLATKVGNGMTLAAMVGNANVFTHVGLGETFAAMLGQANLMTKVGDGLTAALMIGKANIYSHIGNGTSLGLFAGELNVMTKVGDGTTLAALFGKANIVTHVGSGLTGVLALGKANIITKVGDDFLGAIAKADANVLTHVGNGTTAAVLWGKGNLLTKIGDGTTVGLLISEVGNVMTHVGAGSTIGLAKGRANLITKVGDGLVVQGAWGDVNLLTQVGDGDRYSFAKGRANVLTKVGDGRELAVLQGEANLVTQVGDGDSYTGAWGRANIITKVGDGRQVVLAKGDANIVTQVGDGESYQALLGKANIVTRVGDGIQVTLAKGEINQTTTVGDGLSVTAAYGKFNNNIKVGDGTSINLAWGDYNLNTKVGDGLNVAVMKGKGNANVQIGDGLDVTAAYARHNVAIKIGNGDFYSLAIASSNTSSNKLGTLFDNIKQTLFGAAGNQAINYLVQGDEEGPVKTPQAASLGDVQALSGFGLDEIGEVKSSLASGLTGQVSQTGERDDQAMDKALQLDEQGLARGGENLIVNGDFEQGAHGWQHAGDGIEADHSASAYGLATEGHGARVSELSTDRNTQISQDLAGLKAGETVTLNFDFARRANISLQHGIEVLWNGERVFASEGDADSWQTRQLTLTAREGRNSLAFRGTGENNGLGYLIDNVVATAAGKAEIGQVSTQLAEDGSAAQAQADRASADADKQRLEQEKAQQLAAISGAQAQLEATDEGKLAENGQDQRGVIEAEARDMTAQLDTLARQFEQLKQPEATTIPSGQHWRNGFADRLLTDAQKDLEEASGRAGEAIADAKTRREQQNQQVEAALAQSKSGQQRSEQSQGEALAQGQSRTEQAEQRRLDALTREADARQRQQEGESSASQAQAAGEQASSQASQQATQARQNAASLKQSGDKPSHQGVNNGQSPMAAPRLPQAGELDVPDASGLSTDVSASAQPSAIDAANGLSEQEQSALDGALAAVNRLQINAGNRTHGTPAISLPDMVGERESGATVPTSHASSRRSAELGLSGVSLAGLGSPVRGPAVAVPETAGFAFQLLKREDSDFIDSTRRQLGKLLTDLPSDRLKAVREAVVRVQQQPSEANLGLLEQSLSRWQVRDPKEFALRGEQVKALRFEAASLLSHTFAFRAKAAGVHGLALPPEQTARFEHQLVFDGIGRITGVVGELSATDIARVTELSIRPLTDTNSNAERQAPRTEHDSLIAFAHQLGQFDTPQTRQLAAEVKALWLSGEVNGPSTIALFETACKTLGDQPQLQVLAQALLADANKSKATGQYIDNLFGRRFDSEIAHALVTSPSQAAIDTSAQLGARLVKEFGDWIQTLQLDEATQSQRIDKKMAAFAEAIKKDTRPWFSRVPSLTDFLAEPNLANFKQMMTRVDNGFDVIKVPFLAVKMATHPELGMDTADWKREGDRFYGSVITKARSTSTEIASAKDGLLQVDLPGRTTSDYGTGLHYQPGGDKYDDFLSGRSVADGRILTPGKETTFERNALDKGLPVVTGASGSTNIMVHLNNYLAAKDPAYSPSQAYLNTLAFLVFDGGHSVNESLAVYQALQASGDARKQVLESYTANYRDLVDLAGEASKVSVQDALDRAFVRTLEFYQQHAYSAQLAELAALGTPRKVSAPVEVVEPASSGKPVSMENDGSAPVDRQPLNPLTRFLNDNLYGTRDERRQVGDITRQLLDHAVSKGEAAQVTLQGDAGRLSGYLHKGTERQGTQEDGKPEVVLFLHGSGSSAEEQADAVRSHYQKQGIDMLAVNLRGYGASDGGPSEQGVYQDARTMFRYLVEERGVAPGKILIHGYSMGGPIAADLARYAAEQGKPVGALLLDRPMPSMSKAITAHELPNPGGLVGAIAKAVNGRFSVEKNLDGLPKSTPIMLLTDNEGLGSEGEKLRAKLAVAGYQVSGEQTFYGHLASNRLMGQYAEQIVGDLFNRSQSEAGAEAPLKGIDGIKRDLKRYQEALAPQVGSNGVAKDIRTTKAFLAGYQQGLAGKVVDGFQPDMSMTQLVDLFVQPTLTPQQQGALAWEIENRALKSTIKPKVEQFNRLFRDVASQGGTDPLAREHLAPQLLLLNLADDGFGGRCDPLSKLVLVAKQLESEGQPDLARRMMEKLYSAAAVINNPDRYSAAELDNARKLVGSLAEIHNNTPASYNYDSLRSIKYDIVKEKWEGKSAISLDSVLGKLTAKGNAAPVLLELDAPGHAMAAWSKQGESGRVYGFYDPNVGIVEFSSAEKFSRYMTRFFGKEGLDMANGYHLTPGADGKPLFFRVTEMNGDALARFKPSKDLANKVTLQEILLLPVFDESPMAGLPGKVVTQERATSLFADAYSPDELKKAAQVFAKPIGESYQGILDQLAVLHGATGQAQVEAALRLNKLIDDYQTRHEGSGRNPALSKLQSQLNGGLYRGELASLQTDVATLAKSRPDLAALVIGKAAEEAKGKHPGLTQMLLRWVAQDPYLAAKGGYQGQAPADLPFDASFHVALGEQYGELKTWLADAQSKGLLSKAVLDETGKVLHLGYSYQELQDMTGDQSAQMTVYFIKEAAKQAAPGSELSAEMIMLDKFADRRYLGELESRRLEQVENIYRSSKQTDVAAWDARYAGNALRDLNDQVAQESTLAGQLARLLENRNGLLIGETHGSDVNGLRFVNEQMDALKAQGVTVIGLEHLRGELAQPLIDRYLAGGDMSPELATMLQTKHLDPSLFERAREKGLRIVALDDGSTARPAIAGTEHGLMYRAGAANNVAVDVLGKLPAGEKFVAIYGSAHLASHKGIEGFVPGITHRLGLPALKVDADNRFRLQEDDTSQRVEYADVARKWTPLAGLDGADQPVRNQQVTQWQQPEVTPGRQGGETRFDGQIIIQTEDDPVAAKAAASLAGKHPDRSLVVQLDADGNYRVVYGDPAQLAGNIRWQVVGHGRDGDEQNNSRLSGYSADELAGRLRRFGERLQEAGVASKPSYVSLVGCSLVSDDQQTGFASRFIKALKNEGISAQVSARSSEVAVDLAGRKHTRGEDDIWARKVAGNKVVLTLNEAGEPVAHTELVRGGVAEGDIDLANVGRGDGESRARGAIADNDETFVAPEKQRQSEPAAGKADNAVSYSGNIQVNVGDGEFTAINWGTSNLGVKVGTGGMKSLAFGDNNVMVHIGDGDSKHSLDIAGYRALEGAQLFVGQRNVSFNQGRSNDLIVMLEKSIPMPPMVNPFGGAARIAGALQQIAGDGSQPNWVASQWEQWTLAGADKFVADMAGLDQTSSVKYGSLTALDSDHERSSRGLKSDLEATLNKAFNQHVLGGGQGEKGPLSRADKLRQANEKLAFNFAVAGQGADIQVTTGNWNFVFGDNIQAMLDTNLGSLFGILTQEFTSTGQAKTTFTFTPTDLPRQLQNRLLGRLAGVGADTTLADIFGVDYNARGQLVARDGTAIDAPALLQEMLGVIAEFGGDQLKSLTDPAKWLDSLKAGLDLGTDALGDFARTHGLQEAAPEEAKPGEVSVQQGEGSAKAATQPAASQDKAFGFNALSLPNLFAALFNGDKQAELKALASNLKQNLTADLLNMKEQTFDFLRNSGHLQGDGDMHVSLGNYNFNWGGDGKDLGAYLGDNNNFWGGRGDDVFYATGTSNIFTGGAGQDTGIMMGRENMMFGGQGDDVAVLAGRVNRAFMGEGNDQAFIFGEEGIVEGGAGQDYLVTSGNYNQIDAGADQDFAVTIGHHNQIRLGEGDDVAIVFGNHNRLLAEHGNNQVKLMGYHASIRGGDGRDRLIADRVAKFSQLDGGDGDDLLVLGGYQNRFSGGTGVDSFVFSGEVIENLVQDIGKEDFIVFNDVSWRDLWFKRSGYDLQLLVNRHTDGASEQGKFEQLGSATFSNYFADNRAQLVIGLGEQKAEGERAYTALSHHAVDSLIQAMSSFAPEAGDMGLINRLDSQANSLVQSAWGDVIQGRAHVA</sequence>
<dbReference type="Pfam" id="PF21735">
    <property type="entry name" value="RtxA_C"/>
    <property type="match status" value="7"/>
</dbReference>
<dbReference type="InterPro" id="IPR020974">
    <property type="entry name" value="CPD_dom"/>
</dbReference>
<evidence type="ECO:0000256" key="22">
    <source>
        <dbReference type="SAM" id="MobiDB-lite"/>
    </source>
</evidence>
<evidence type="ECO:0000256" key="11">
    <source>
        <dbReference type="ARBA" id="ARBA00022801"/>
    </source>
</evidence>
<comment type="caution">
    <text evidence="24">The sequence shown here is derived from an EMBL/GenBank/DDBJ whole genome shotgun (WGS) entry which is preliminary data.</text>
</comment>
<comment type="subcellular location">
    <subcellularLocation>
        <location evidence="2">Host cell membrane</location>
    </subcellularLocation>
    <subcellularLocation>
        <location evidence="20">Host cytoplasm</location>
        <location evidence="20">Host cytosol</location>
    </subcellularLocation>
    <subcellularLocation>
        <location evidence="3">Secreted</location>
    </subcellularLocation>
</comment>
<keyword evidence="17" id="KW-0446">Lipid-binding</keyword>
<dbReference type="Pfam" id="PF12146">
    <property type="entry name" value="Hydrolase_4"/>
    <property type="match status" value="1"/>
</dbReference>
<dbReference type="InterPro" id="IPR020972">
    <property type="entry name" value="Dermonecrotic/RTX_toxin_MLD"/>
</dbReference>
<name>A0A3L0W7I6_ECOLX</name>
<gene>
    <name evidence="24" type="primary">rtxA</name>
    <name evidence="24" type="ORF">D9F05_11185</name>
</gene>
<keyword evidence="13" id="KW-0068">Autocatalytic cleavage</keyword>
<dbReference type="Gene3D" id="3.40.50.11550">
    <property type="match status" value="1"/>
</dbReference>
<evidence type="ECO:0000256" key="15">
    <source>
        <dbReference type="ARBA" id="ARBA00022870"/>
    </source>
</evidence>
<dbReference type="Gene3D" id="2.60.120.260">
    <property type="entry name" value="Galactose-binding domain-like"/>
    <property type="match status" value="1"/>
</dbReference>
<dbReference type="GO" id="GO:0016740">
    <property type="term" value="F:transferase activity"/>
    <property type="evidence" value="ECO:0007669"/>
    <property type="project" value="UniProtKB-KW"/>
</dbReference>
<keyword evidence="8" id="KW-0808">Transferase</keyword>
<dbReference type="GO" id="GO:0020002">
    <property type="term" value="C:host cell plasma membrane"/>
    <property type="evidence" value="ECO:0007669"/>
    <property type="project" value="UniProtKB-SubCell"/>
</dbReference>
<dbReference type="InterPro" id="IPR048568">
    <property type="entry name" value="RtxA_C"/>
</dbReference>
<feature type="compositionally biased region" description="Basic and acidic residues" evidence="22">
    <location>
        <begin position="1755"/>
        <end position="1777"/>
    </location>
</feature>
<dbReference type="GO" id="GO:0090729">
    <property type="term" value="F:toxin activity"/>
    <property type="evidence" value="ECO:0007669"/>
    <property type="project" value="UniProtKB-KW"/>
</dbReference>
<comment type="cofactor">
    <cofactor evidence="1">
        <name>Mg(2+)</name>
        <dbReference type="ChEBI" id="CHEBI:18420"/>
    </cofactor>
</comment>
<dbReference type="GO" id="GO:0006508">
    <property type="term" value="P:proteolysis"/>
    <property type="evidence" value="ECO:0007669"/>
    <property type="project" value="UniProtKB-KW"/>
</dbReference>
<dbReference type="SUPFAM" id="SSF53474">
    <property type="entry name" value="alpha/beta-Hydrolases"/>
    <property type="match status" value="1"/>
</dbReference>
<dbReference type="SUPFAM" id="SSF159501">
    <property type="entry name" value="EreA/ChaN-like"/>
    <property type="match status" value="1"/>
</dbReference>
<feature type="compositionally biased region" description="Low complexity" evidence="22">
    <location>
        <begin position="1731"/>
        <end position="1745"/>
    </location>
</feature>
<dbReference type="InterPro" id="IPR011049">
    <property type="entry name" value="Serralysin-like_metalloprot_C"/>
</dbReference>
<dbReference type="EMBL" id="RNRV01000017">
    <property type="protein sequence ID" value="MHO04935.1"/>
    <property type="molecule type" value="Genomic_DNA"/>
</dbReference>
<keyword evidence="21" id="KW-0175">Coiled coil</keyword>
<evidence type="ECO:0000256" key="18">
    <source>
        <dbReference type="ARBA" id="ARBA00023136"/>
    </source>
</evidence>
<dbReference type="Pfam" id="PF03543">
    <property type="entry name" value="Peptidase_C58"/>
    <property type="match status" value="1"/>
</dbReference>
<dbReference type="InterPro" id="IPR022742">
    <property type="entry name" value="Hydrolase_4"/>
</dbReference>
<keyword evidence="7" id="KW-0645">Protease</keyword>
<evidence type="ECO:0000256" key="14">
    <source>
        <dbReference type="ARBA" id="ARBA00022842"/>
    </source>
</evidence>
<dbReference type="Gene3D" id="1.20.140.180">
    <property type="match status" value="1"/>
</dbReference>
<evidence type="ECO:0000256" key="5">
    <source>
        <dbReference type="ARBA" id="ARBA00022525"/>
    </source>
</evidence>
<dbReference type="Gene3D" id="3.40.50.11050">
    <property type="match status" value="1"/>
</dbReference>
<keyword evidence="9" id="KW-0479">Metal-binding</keyword>
<keyword evidence="6" id="KW-0800">Toxin</keyword>
<dbReference type="InterPro" id="IPR008979">
    <property type="entry name" value="Galactose-bd-like_sf"/>
</dbReference>
<keyword evidence="11" id="KW-0378">Hydrolase</keyword>
<feature type="compositionally biased region" description="Polar residues" evidence="22">
    <location>
        <begin position="1847"/>
        <end position="1856"/>
    </location>
</feature>
<dbReference type="CDD" id="cd20495">
    <property type="entry name" value="C58_PaToxP-like"/>
    <property type="match status" value="1"/>
</dbReference>
<reference evidence="24" key="1">
    <citation type="submission" date="2018-10" db="EMBL/GenBank/DDBJ databases">
        <authorList>
            <consortium name="NARMS: The National Antimicrobial Resistance Monitoring System"/>
        </authorList>
    </citation>
    <scope>NUCLEOTIDE SEQUENCE [LARGE SCALE GENOMIC DNA]</scope>
    <source>
        <strain evidence="24">CVM N17EC0388</strain>
    </source>
</reference>
<dbReference type="InterPro" id="IPR011509">
    <property type="entry name" value="RtxA_toxin"/>
</dbReference>
<proteinExistence type="predicted"/>
<dbReference type="PRINTS" id="PR00313">
    <property type="entry name" value="CABNDNGRPT"/>
</dbReference>
<dbReference type="InterPro" id="IPR048461">
    <property type="entry name" value="ToxA-like_C2"/>
</dbReference>
<evidence type="ECO:0000313" key="24">
    <source>
        <dbReference type="EMBL" id="MHO04935.1"/>
    </source>
</evidence>
<dbReference type="Gene3D" id="3.40.50.1820">
    <property type="entry name" value="alpha/beta hydrolase"/>
    <property type="match status" value="1"/>
</dbReference>
<keyword evidence="12" id="KW-0788">Thiol protease</keyword>
<dbReference type="Pfam" id="PF11713">
    <property type="entry name" value="Peptidase_C80"/>
    <property type="match status" value="1"/>
</dbReference>
<feature type="domain" description="Peptidase C80" evidence="23">
    <location>
        <begin position="3756"/>
        <end position="3941"/>
    </location>
</feature>
<evidence type="ECO:0000256" key="10">
    <source>
        <dbReference type="ARBA" id="ARBA00022737"/>
    </source>
</evidence>
<dbReference type="NCBIfam" id="NF012221">
    <property type="entry name" value="MARTX_Nterm"/>
    <property type="match status" value="1"/>
</dbReference>
<dbReference type="Pfam" id="PF20899">
    <property type="entry name" value="PMT_C2"/>
    <property type="match status" value="1"/>
</dbReference>
<dbReference type="GO" id="GO:0004197">
    <property type="term" value="F:cysteine-type endopeptidase activity"/>
    <property type="evidence" value="ECO:0007669"/>
    <property type="project" value="InterPro"/>
</dbReference>
<dbReference type="CDD" id="cd20501">
    <property type="entry name" value="C80_RtxA-like"/>
    <property type="match status" value="1"/>
</dbReference>
<dbReference type="GO" id="GO:0008289">
    <property type="term" value="F:lipid binding"/>
    <property type="evidence" value="ECO:0007669"/>
    <property type="project" value="UniProtKB-KW"/>
</dbReference>
<keyword evidence="16" id="KW-0843">Virulence</keyword>
<feature type="coiled-coil region" evidence="21">
    <location>
        <begin position="1595"/>
        <end position="1629"/>
    </location>
</feature>
<feature type="region of interest" description="Disordered" evidence="22">
    <location>
        <begin position="1715"/>
        <end position="1856"/>
    </location>
</feature>
<keyword evidence="4" id="KW-1032">Host cell membrane</keyword>
<dbReference type="PANTHER" id="PTHR12277">
    <property type="entry name" value="ALPHA/BETA HYDROLASE DOMAIN-CONTAINING PROTEIN"/>
    <property type="match status" value="1"/>
</dbReference>
<dbReference type="InterPro" id="IPR038383">
    <property type="entry name" value="CPD_dom_sf"/>
</dbReference>
<feature type="region of interest" description="Disordered" evidence="22">
    <location>
        <begin position="4382"/>
        <end position="4409"/>
    </location>
</feature>
<evidence type="ECO:0000256" key="4">
    <source>
        <dbReference type="ARBA" id="ARBA00022511"/>
    </source>
</evidence>
<keyword evidence="19" id="KW-1035">Host cytoplasm</keyword>
<evidence type="ECO:0000256" key="8">
    <source>
        <dbReference type="ARBA" id="ARBA00022679"/>
    </source>
</evidence>
<evidence type="ECO:0000256" key="6">
    <source>
        <dbReference type="ARBA" id="ARBA00022656"/>
    </source>
</evidence>
<dbReference type="GO" id="GO:0044164">
    <property type="term" value="C:host cell cytosol"/>
    <property type="evidence" value="ECO:0007669"/>
    <property type="project" value="UniProtKB-SubCell"/>
</dbReference>
<protein>
    <submittedName>
        <fullName evidence="24">MARTX multifunctional-autoprocessing repeats-in-toxin holotoxin RtxA</fullName>
    </submittedName>
</protein>
<dbReference type="Pfam" id="PF11647">
    <property type="entry name" value="MLD"/>
    <property type="match status" value="1"/>
</dbReference>
<evidence type="ECO:0000259" key="23">
    <source>
        <dbReference type="PROSITE" id="PS51771"/>
    </source>
</evidence>
<dbReference type="SUPFAM" id="SSF49785">
    <property type="entry name" value="Galactose-binding domain-like"/>
    <property type="match status" value="1"/>
</dbReference>
<dbReference type="SUPFAM" id="SSF51120">
    <property type="entry name" value="beta-Roll"/>
    <property type="match status" value="2"/>
</dbReference>
<evidence type="ECO:0000256" key="19">
    <source>
        <dbReference type="ARBA" id="ARBA00023200"/>
    </source>
</evidence>
<evidence type="ECO:0000256" key="12">
    <source>
        <dbReference type="ARBA" id="ARBA00022807"/>
    </source>
</evidence>
<evidence type="ECO:0000256" key="17">
    <source>
        <dbReference type="ARBA" id="ARBA00023121"/>
    </source>
</evidence>
<dbReference type="InterPro" id="IPR029058">
    <property type="entry name" value="AB_hydrolase_fold"/>
</dbReference>
<dbReference type="Pfam" id="PF07634">
    <property type="entry name" value="RtxA"/>
    <property type="match status" value="34"/>
</dbReference>
<keyword evidence="5" id="KW-0964">Secreted</keyword>
<evidence type="ECO:0000256" key="16">
    <source>
        <dbReference type="ARBA" id="ARBA00023026"/>
    </source>
</evidence>
<accession>A0A3L0W7I6</accession>
<keyword evidence="18" id="KW-0472">Membrane</keyword>